<protein>
    <submittedName>
        <fullName evidence="1">Uncharacterized protein</fullName>
    </submittedName>
</protein>
<evidence type="ECO:0000313" key="2">
    <source>
        <dbReference type="Proteomes" id="UP000320055"/>
    </source>
</evidence>
<dbReference type="Proteomes" id="UP000320055">
    <property type="component" value="Unassembled WGS sequence"/>
</dbReference>
<accession>A0A563W095</accession>
<keyword evidence="2" id="KW-1185">Reference proteome</keyword>
<proteinExistence type="predicted"/>
<dbReference type="AlphaFoldDB" id="A0A563W095"/>
<reference evidence="1 2" key="1">
    <citation type="submission" date="2019-01" db="EMBL/GenBank/DDBJ databases">
        <authorList>
            <person name="Brito A."/>
        </authorList>
    </citation>
    <scope>NUCLEOTIDE SEQUENCE [LARGE SCALE GENOMIC DNA]</scope>
    <source>
        <strain evidence="1">1</strain>
    </source>
</reference>
<gene>
    <name evidence="1" type="ORF">H1P_5120001</name>
</gene>
<dbReference type="RefSeq" id="WP_144875587.1">
    <property type="nucleotide sequence ID" value="NZ_LR214246.1"/>
</dbReference>
<organism evidence="1 2">
    <name type="scientific">Hyella patelloides LEGE 07179</name>
    <dbReference type="NCBI Taxonomy" id="945734"/>
    <lineage>
        <taxon>Bacteria</taxon>
        <taxon>Bacillati</taxon>
        <taxon>Cyanobacteriota</taxon>
        <taxon>Cyanophyceae</taxon>
        <taxon>Pleurocapsales</taxon>
        <taxon>Hyellaceae</taxon>
        <taxon>Hyella</taxon>
    </lineage>
</organism>
<sequence>MSYTDLYYARKVAKEFGFAHRLWMPKLPILADSSSETILLGSLVREIDKIFEPSYPLTTPLTKPQILLNRLKEEKNRLKLLSNDKLVLSKKVAGATILMKANKNLAVGAEAGFPGIPYSKSVNFGITKNELVSVSLALNEEAEIQSIPTDYIARFGKLFGGESKEAFPDVVVDIDDELFIDLVVLAKNFSATYSFNQAISSRIEDEISAANASLSSKLVFNKANEYSIEVKIKDNKTYVIGFKTIDWDEVDF</sequence>
<name>A0A563W095_9CYAN</name>
<dbReference type="EMBL" id="CAACVJ010000460">
    <property type="protein sequence ID" value="VEP16943.1"/>
    <property type="molecule type" value="Genomic_DNA"/>
</dbReference>
<evidence type="ECO:0000313" key="1">
    <source>
        <dbReference type="EMBL" id="VEP16943.1"/>
    </source>
</evidence>